<keyword evidence="3" id="KW-1185">Reference proteome</keyword>
<evidence type="ECO:0000313" key="3">
    <source>
        <dbReference type="Proteomes" id="UP000051086"/>
    </source>
</evidence>
<evidence type="ECO:0008006" key="5">
    <source>
        <dbReference type="Google" id="ProtNLM"/>
    </source>
</evidence>
<evidence type="ECO:0000313" key="2">
    <source>
        <dbReference type="EMBL" id="CUH73988.1"/>
    </source>
</evidence>
<protein>
    <recommendedName>
        <fullName evidence="5">DUF1127 domain-containing protein</fullName>
    </recommendedName>
</protein>
<gene>
    <name evidence="1" type="ORF">TL5118_02291</name>
    <name evidence="2" type="ORF">TL5120_03806</name>
</gene>
<dbReference type="OrthoDB" id="7877231at2"/>
<reference evidence="1 3" key="1">
    <citation type="submission" date="2015-09" db="EMBL/GenBank/DDBJ databases">
        <authorList>
            <person name="Rodrigo-Torres L."/>
            <person name="Arahal D.R."/>
        </authorList>
    </citation>
    <scope>NUCLEOTIDE SEQUENCE [LARGE SCALE GENOMIC DNA]</scope>
    <source>
        <strain evidence="1 3">CECT 5118</strain>
    </source>
</reference>
<evidence type="ECO:0000313" key="1">
    <source>
        <dbReference type="EMBL" id="CUH67668.1"/>
    </source>
</evidence>
<dbReference type="RefSeq" id="WP_058245109.1">
    <property type="nucleotide sequence ID" value="NZ_CYSB01000029.1"/>
</dbReference>
<proteinExistence type="predicted"/>
<dbReference type="Proteomes" id="UP000051887">
    <property type="component" value="Unassembled WGS sequence"/>
</dbReference>
<reference evidence="2 4" key="2">
    <citation type="submission" date="2015-09" db="EMBL/GenBank/DDBJ databases">
        <authorList>
            <consortium name="Swine Surveillance"/>
        </authorList>
    </citation>
    <scope>NUCLEOTIDE SEQUENCE [LARGE SCALE GENOMIC DNA]</scope>
    <source>
        <strain evidence="2 4">5120</strain>
    </source>
</reference>
<evidence type="ECO:0000313" key="4">
    <source>
        <dbReference type="Proteomes" id="UP000051887"/>
    </source>
</evidence>
<sequence>MSLALPHRPIARERSRARLTAAITQLIERHGRWRVLRAILLVPDLRRVDRLRPGDLSDHLRRDMGLAPDARDHPTLLR</sequence>
<name>A0A0N7LY82_9RHOB</name>
<organism evidence="2 4">
    <name type="scientific">Thalassovita autumnalis</name>
    <dbReference type="NCBI Taxonomy" id="2072972"/>
    <lineage>
        <taxon>Bacteria</taxon>
        <taxon>Pseudomonadati</taxon>
        <taxon>Pseudomonadota</taxon>
        <taxon>Alphaproteobacteria</taxon>
        <taxon>Rhodobacterales</taxon>
        <taxon>Roseobacteraceae</taxon>
        <taxon>Thalassovita</taxon>
    </lineage>
</organism>
<dbReference type="EMBL" id="CYSC01000043">
    <property type="protein sequence ID" value="CUH73988.1"/>
    <property type="molecule type" value="Genomic_DNA"/>
</dbReference>
<accession>A0A0N7LY82</accession>
<dbReference type="EMBL" id="CYSB01000029">
    <property type="protein sequence ID" value="CUH67668.1"/>
    <property type="molecule type" value="Genomic_DNA"/>
</dbReference>
<dbReference type="Proteomes" id="UP000051086">
    <property type="component" value="Unassembled WGS sequence"/>
</dbReference>
<dbReference type="AlphaFoldDB" id="A0A0N7LY82"/>